<dbReference type="eggNOG" id="COG0604">
    <property type="taxonomic scope" value="Bacteria"/>
</dbReference>
<evidence type="ECO:0000313" key="2">
    <source>
        <dbReference type="EMBL" id="SDB34534.1"/>
    </source>
</evidence>
<keyword evidence="3" id="KW-1185">Reference proteome</keyword>
<keyword evidence="1" id="KW-0521">NADP</keyword>
<protein>
    <submittedName>
        <fullName evidence="2">Uncharacterized protein</fullName>
    </submittedName>
</protein>
<dbReference type="SUPFAM" id="SSF51735">
    <property type="entry name" value="NAD(P)-binding Rossmann-fold domains"/>
    <property type="match status" value="1"/>
</dbReference>
<dbReference type="Gene3D" id="3.90.180.10">
    <property type="entry name" value="Medium-chain alcohol dehydrogenases, catalytic domain"/>
    <property type="match status" value="1"/>
</dbReference>
<gene>
    <name evidence="2" type="ORF">SAMN02910293_01705</name>
</gene>
<accession>A0A1G6CNV2</accession>
<dbReference type="InterPro" id="IPR051603">
    <property type="entry name" value="Zinc-ADH_QOR/CCCR"/>
</dbReference>
<evidence type="ECO:0000313" key="3">
    <source>
        <dbReference type="Proteomes" id="UP000182508"/>
    </source>
</evidence>
<dbReference type="STRING" id="439219.SAMN02910293_01705"/>
<dbReference type="InterPro" id="IPR036291">
    <property type="entry name" value="NAD(P)-bd_dom_sf"/>
</dbReference>
<proteinExistence type="predicted"/>
<dbReference type="Gene3D" id="3.40.50.720">
    <property type="entry name" value="NAD(P)-binding Rossmann-like Domain"/>
    <property type="match status" value="1"/>
</dbReference>
<dbReference type="InterPro" id="IPR011032">
    <property type="entry name" value="GroES-like_sf"/>
</dbReference>
<name>A0A1G6CNV2_9STRE</name>
<dbReference type="PANTHER" id="PTHR44154:SF1">
    <property type="entry name" value="QUINONE OXIDOREDUCTASE"/>
    <property type="match status" value="1"/>
</dbReference>
<dbReference type="AlphaFoldDB" id="A0A1G6CNV2"/>
<sequence>MGEMGWAFDGSYAEYVLVPNEQIFPVETDLSWEEFAAVPETYFTAYDSMLQLRLEDGDRVLVRGAASGVGLAFTKLVKAKYPQP</sequence>
<dbReference type="EMBL" id="FMXP01000024">
    <property type="protein sequence ID" value="SDB34534.1"/>
    <property type="molecule type" value="Genomic_DNA"/>
</dbReference>
<reference evidence="2 3" key="1">
    <citation type="submission" date="2016-10" db="EMBL/GenBank/DDBJ databases">
        <authorList>
            <person name="de Groot N.N."/>
        </authorList>
    </citation>
    <scope>NUCLEOTIDE SEQUENCE [LARGE SCALE GENOMIC DNA]</scope>
    <source>
        <strain evidence="2 3">A-4</strain>
    </source>
</reference>
<organism evidence="2 3">
    <name type="scientific">Streptococcus henryi</name>
    <dbReference type="NCBI Taxonomy" id="439219"/>
    <lineage>
        <taxon>Bacteria</taxon>
        <taxon>Bacillati</taxon>
        <taxon>Bacillota</taxon>
        <taxon>Bacilli</taxon>
        <taxon>Lactobacillales</taxon>
        <taxon>Streptococcaceae</taxon>
        <taxon>Streptococcus</taxon>
    </lineage>
</organism>
<evidence type="ECO:0000256" key="1">
    <source>
        <dbReference type="ARBA" id="ARBA00022857"/>
    </source>
</evidence>
<dbReference type="Proteomes" id="UP000182508">
    <property type="component" value="Unassembled WGS sequence"/>
</dbReference>
<dbReference type="SUPFAM" id="SSF50129">
    <property type="entry name" value="GroES-like"/>
    <property type="match status" value="1"/>
</dbReference>
<dbReference type="PANTHER" id="PTHR44154">
    <property type="entry name" value="QUINONE OXIDOREDUCTASE"/>
    <property type="match status" value="1"/>
</dbReference>